<evidence type="ECO:0000256" key="13">
    <source>
        <dbReference type="PROSITE-ProRule" id="PRU00452"/>
    </source>
</evidence>
<dbReference type="EMBL" id="CAJNOC010000006">
    <property type="protein sequence ID" value="CAF0704312.1"/>
    <property type="molecule type" value="Genomic_DNA"/>
</dbReference>
<comment type="subcellular location">
    <subcellularLocation>
        <location evidence="1">Nucleus</location>
    </subcellularLocation>
</comment>
<feature type="coiled-coil region" evidence="14">
    <location>
        <begin position="66"/>
        <end position="96"/>
    </location>
</feature>
<dbReference type="CDD" id="cd16651">
    <property type="entry name" value="SPL-RING_NSE2"/>
    <property type="match status" value="1"/>
</dbReference>
<evidence type="ECO:0000256" key="4">
    <source>
        <dbReference type="ARBA" id="ARBA00020923"/>
    </source>
</evidence>
<comment type="similarity">
    <text evidence="3">Belongs to the NSE2 family.</text>
</comment>
<dbReference type="AlphaFoldDB" id="A0A813M357"/>
<evidence type="ECO:0000256" key="2">
    <source>
        <dbReference type="ARBA" id="ARBA00004718"/>
    </source>
</evidence>
<dbReference type="GO" id="GO:0000724">
    <property type="term" value="P:double-strand break repair via homologous recombination"/>
    <property type="evidence" value="ECO:0007669"/>
    <property type="project" value="InterPro"/>
</dbReference>
<evidence type="ECO:0000256" key="14">
    <source>
        <dbReference type="SAM" id="Coils"/>
    </source>
</evidence>
<keyword evidence="9" id="KW-0862">Zinc</keyword>
<evidence type="ECO:0000256" key="11">
    <source>
        <dbReference type="ARBA" id="ARBA00031731"/>
    </source>
</evidence>
<evidence type="ECO:0000256" key="7">
    <source>
        <dbReference type="ARBA" id="ARBA00022771"/>
    </source>
</evidence>
<dbReference type="OrthoDB" id="26899at2759"/>
<evidence type="ECO:0000313" key="17">
    <source>
        <dbReference type="Proteomes" id="UP000663879"/>
    </source>
</evidence>
<evidence type="ECO:0000313" key="16">
    <source>
        <dbReference type="EMBL" id="CAF0704312.1"/>
    </source>
</evidence>
<evidence type="ECO:0000256" key="1">
    <source>
        <dbReference type="ARBA" id="ARBA00004123"/>
    </source>
</evidence>
<evidence type="ECO:0000259" key="15">
    <source>
        <dbReference type="PROSITE" id="PS51044"/>
    </source>
</evidence>
<dbReference type="GO" id="GO:0008270">
    <property type="term" value="F:zinc ion binding"/>
    <property type="evidence" value="ECO:0007669"/>
    <property type="project" value="UniProtKB-KW"/>
</dbReference>
<protein>
    <recommendedName>
        <fullName evidence="4">E3 SUMO-protein ligase NSE2</fullName>
    </recommendedName>
    <alternativeName>
        <fullName evidence="11">E3 SUMO-protein transferase NSE2</fullName>
    </alternativeName>
    <alternativeName>
        <fullName evidence="12">Non-structural maintenance of chromosomes element 2 homolog</fullName>
    </alternativeName>
</protein>
<sequence>MTQISYQMNEFQSSMQSIEQKFDLIHRTVKETLSDLNLGFEYLKQSMVNNKEETPDEIGDFKQKIIEEVLKECETMNRTLKDLVEITNNCKDFQEKEISIRRKLTDDPENFDEKNLKELIQAKATQRNIDDPRYLEIVELLENAKNGDFSSGDDIVMDAPTTQIVKCPITGKAIENGVKNTLCDHMYEKSAILHYIKTVKHKRCPYAGCTQKVAL</sequence>
<dbReference type="GO" id="GO:0005634">
    <property type="term" value="C:nucleus"/>
    <property type="evidence" value="ECO:0007669"/>
    <property type="project" value="UniProtKB-SubCell"/>
</dbReference>
<keyword evidence="7 13" id="KW-0863">Zinc-finger</keyword>
<dbReference type="InterPro" id="IPR013083">
    <property type="entry name" value="Znf_RING/FYVE/PHD"/>
</dbReference>
<keyword evidence="14" id="KW-0175">Coiled coil</keyword>
<keyword evidence="6" id="KW-0479">Metal-binding</keyword>
<feature type="domain" description="SP-RING-type" evidence="15">
    <location>
        <begin position="151"/>
        <end position="215"/>
    </location>
</feature>
<dbReference type="SUPFAM" id="SSF57850">
    <property type="entry name" value="RING/U-box"/>
    <property type="match status" value="1"/>
</dbReference>
<keyword evidence="10" id="KW-0539">Nucleus</keyword>
<evidence type="ECO:0000256" key="8">
    <source>
        <dbReference type="ARBA" id="ARBA00022786"/>
    </source>
</evidence>
<dbReference type="Pfam" id="PF11789">
    <property type="entry name" value="zf-Nse"/>
    <property type="match status" value="1"/>
</dbReference>
<evidence type="ECO:0000256" key="5">
    <source>
        <dbReference type="ARBA" id="ARBA00022679"/>
    </source>
</evidence>
<dbReference type="Proteomes" id="UP000663879">
    <property type="component" value="Unassembled WGS sequence"/>
</dbReference>
<keyword evidence="5" id="KW-0808">Transferase</keyword>
<evidence type="ECO:0000256" key="9">
    <source>
        <dbReference type="ARBA" id="ARBA00022833"/>
    </source>
</evidence>
<dbReference type="Gene3D" id="3.30.40.10">
    <property type="entry name" value="Zinc/RING finger domain, C3HC4 (zinc finger)"/>
    <property type="match status" value="1"/>
</dbReference>
<evidence type="ECO:0000256" key="6">
    <source>
        <dbReference type="ARBA" id="ARBA00022723"/>
    </source>
</evidence>
<dbReference type="PANTHER" id="PTHR21330">
    <property type="entry name" value="E3 SUMO-PROTEIN LIGASE NSE2"/>
    <property type="match status" value="1"/>
</dbReference>
<reference evidence="16" key="1">
    <citation type="submission" date="2021-02" db="EMBL/GenBank/DDBJ databases">
        <authorList>
            <person name="Nowell W R."/>
        </authorList>
    </citation>
    <scope>NUCLEOTIDE SEQUENCE</scope>
    <source>
        <strain evidence="16">Ploen Becks lab</strain>
    </source>
</reference>
<name>A0A813M357_9BILA</name>
<dbReference type="GO" id="GO:0061665">
    <property type="term" value="F:SUMO ligase activity"/>
    <property type="evidence" value="ECO:0007669"/>
    <property type="project" value="TreeGrafter"/>
</dbReference>
<evidence type="ECO:0000256" key="12">
    <source>
        <dbReference type="ARBA" id="ARBA00032533"/>
    </source>
</evidence>
<dbReference type="InterPro" id="IPR004181">
    <property type="entry name" value="Znf_MIZ"/>
</dbReference>
<proteinExistence type="inferred from homology"/>
<accession>A0A813M357</accession>
<dbReference type="GO" id="GO:0030915">
    <property type="term" value="C:Smc5-Smc6 complex"/>
    <property type="evidence" value="ECO:0007669"/>
    <property type="project" value="InterPro"/>
</dbReference>
<organism evidence="16 17">
    <name type="scientific">Brachionus calyciflorus</name>
    <dbReference type="NCBI Taxonomy" id="104777"/>
    <lineage>
        <taxon>Eukaryota</taxon>
        <taxon>Metazoa</taxon>
        <taxon>Spiralia</taxon>
        <taxon>Gnathifera</taxon>
        <taxon>Rotifera</taxon>
        <taxon>Eurotatoria</taxon>
        <taxon>Monogononta</taxon>
        <taxon>Pseudotrocha</taxon>
        <taxon>Ploima</taxon>
        <taxon>Brachionidae</taxon>
        <taxon>Brachionus</taxon>
    </lineage>
</organism>
<evidence type="ECO:0000256" key="10">
    <source>
        <dbReference type="ARBA" id="ARBA00023242"/>
    </source>
</evidence>
<dbReference type="InterPro" id="IPR026846">
    <property type="entry name" value="Nse2(Mms21)"/>
</dbReference>
<dbReference type="PANTHER" id="PTHR21330:SF1">
    <property type="entry name" value="E3 SUMO-PROTEIN LIGASE NSE2"/>
    <property type="match status" value="1"/>
</dbReference>
<dbReference type="PROSITE" id="PS51044">
    <property type="entry name" value="ZF_SP_RING"/>
    <property type="match status" value="1"/>
</dbReference>
<comment type="pathway">
    <text evidence="2">Protein modification; protein sumoylation.</text>
</comment>
<keyword evidence="8" id="KW-0833">Ubl conjugation pathway</keyword>
<keyword evidence="17" id="KW-1185">Reference proteome</keyword>
<gene>
    <name evidence="16" type="ORF">OXX778_LOCUS131</name>
</gene>
<dbReference type="GO" id="GO:0016925">
    <property type="term" value="P:protein sumoylation"/>
    <property type="evidence" value="ECO:0007669"/>
    <property type="project" value="UniProtKB-UniPathway"/>
</dbReference>
<dbReference type="UniPathway" id="UPA00886"/>
<evidence type="ECO:0000256" key="3">
    <source>
        <dbReference type="ARBA" id="ARBA00008212"/>
    </source>
</evidence>
<comment type="caution">
    <text evidence="16">The sequence shown here is derived from an EMBL/GenBank/DDBJ whole genome shotgun (WGS) entry which is preliminary data.</text>
</comment>